<reference evidence="2 3" key="1">
    <citation type="submission" date="2016-12" db="EMBL/GenBank/DDBJ databases">
        <authorList>
            <person name="Song W.-J."/>
            <person name="Kurnit D.M."/>
        </authorList>
    </citation>
    <scope>NUCLEOTIDE SEQUENCE [LARGE SCALE GENOMIC DNA]</scope>
    <source>
        <strain evidence="2 3">DSM 18488</strain>
    </source>
</reference>
<keyword evidence="3" id="KW-1185">Reference proteome</keyword>
<dbReference type="EMBL" id="FRFE01000004">
    <property type="protein sequence ID" value="SHO45290.1"/>
    <property type="molecule type" value="Genomic_DNA"/>
</dbReference>
<keyword evidence="1" id="KW-1133">Transmembrane helix</keyword>
<proteinExistence type="predicted"/>
<feature type="transmembrane region" description="Helical" evidence="1">
    <location>
        <begin position="20"/>
        <end position="43"/>
    </location>
</feature>
<keyword evidence="1" id="KW-0812">Transmembrane</keyword>
<evidence type="ECO:0000256" key="1">
    <source>
        <dbReference type="SAM" id="Phobius"/>
    </source>
</evidence>
<gene>
    <name evidence="2" type="ORF">SAMN02745220_01023</name>
</gene>
<dbReference type="Proteomes" id="UP000184603">
    <property type="component" value="Unassembled WGS sequence"/>
</dbReference>
<evidence type="ECO:0000313" key="2">
    <source>
        <dbReference type="EMBL" id="SHO45290.1"/>
    </source>
</evidence>
<organism evidence="2 3">
    <name type="scientific">Desulfopila aestuarii DSM 18488</name>
    <dbReference type="NCBI Taxonomy" id="1121416"/>
    <lineage>
        <taxon>Bacteria</taxon>
        <taxon>Pseudomonadati</taxon>
        <taxon>Thermodesulfobacteriota</taxon>
        <taxon>Desulfobulbia</taxon>
        <taxon>Desulfobulbales</taxon>
        <taxon>Desulfocapsaceae</taxon>
        <taxon>Desulfopila</taxon>
    </lineage>
</organism>
<dbReference type="STRING" id="1121416.SAMN02745220_01023"/>
<sequence length="44" mass="4923">MEWTPLIQASWFEGIRTDLLTTVGGIVSCMLIVVALGILYKVFH</sequence>
<keyword evidence="1" id="KW-0472">Membrane</keyword>
<protein>
    <submittedName>
        <fullName evidence="2">Uncharacterized protein</fullName>
    </submittedName>
</protein>
<dbReference type="RefSeq" id="WP_268753160.1">
    <property type="nucleotide sequence ID" value="NZ_FRFE01000004.1"/>
</dbReference>
<accession>A0A1M7Y1A7</accession>
<dbReference type="AlphaFoldDB" id="A0A1M7Y1A7"/>
<name>A0A1M7Y1A7_9BACT</name>
<evidence type="ECO:0000313" key="3">
    <source>
        <dbReference type="Proteomes" id="UP000184603"/>
    </source>
</evidence>